<evidence type="ECO:0000256" key="6">
    <source>
        <dbReference type="ARBA" id="ARBA00022840"/>
    </source>
</evidence>
<reference evidence="12 13" key="1">
    <citation type="journal article" date="2011" name="J. Bacteriol.">
        <title>Complete genome sequence and updated annotation of Desulfovibrio alaskensis G20.</title>
        <authorList>
            <person name="Hauser L.J."/>
            <person name="Land M.L."/>
            <person name="Brown S.D."/>
            <person name="Larimer F."/>
            <person name="Keller K.L."/>
            <person name="Rapp-Giles B.J."/>
            <person name="Price M.N."/>
            <person name="Lin M."/>
            <person name="Bruce D.C."/>
            <person name="Detter J.C."/>
            <person name="Tapia R."/>
            <person name="Han C.S."/>
            <person name="Goodwin L.A."/>
            <person name="Cheng J.F."/>
            <person name="Pitluck S."/>
            <person name="Copeland A."/>
            <person name="Lucas S."/>
            <person name="Nolan M."/>
            <person name="Lapidus A.L."/>
            <person name="Palumbo A.V."/>
            <person name="Wall J.D."/>
        </authorList>
    </citation>
    <scope>NUCLEOTIDE SEQUENCE [LARGE SCALE GENOMIC DNA]</scope>
    <source>
        <strain evidence="13">ATCC BAA 1058 / DSM 17464 / G20</strain>
    </source>
</reference>
<dbReference type="STRING" id="207559.Dde_1601"/>
<keyword evidence="7 9" id="KW-1133">Transmembrane helix</keyword>
<evidence type="ECO:0000256" key="9">
    <source>
        <dbReference type="SAM" id="Phobius"/>
    </source>
</evidence>
<keyword evidence="6" id="KW-0067">ATP-binding</keyword>
<evidence type="ECO:0000259" key="11">
    <source>
        <dbReference type="PROSITE" id="PS50929"/>
    </source>
</evidence>
<dbReference type="PANTHER" id="PTHR24221">
    <property type="entry name" value="ATP-BINDING CASSETTE SUB-FAMILY B"/>
    <property type="match status" value="1"/>
</dbReference>
<dbReference type="Gene3D" id="3.40.50.300">
    <property type="entry name" value="P-loop containing nucleotide triphosphate hydrolases"/>
    <property type="match status" value="1"/>
</dbReference>
<evidence type="ECO:0000256" key="2">
    <source>
        <dbReference type="ARBA" id="ARBA00022448"/>
    </source>
</evidence>
<keyword evidence="3" id="KW-1003">Cell membrane</keyword>
<dbReference type="Pfam" id="PF00005">
    <property type="entry name" value="ABC_tran"/>
    <property type="match status" value="1"/>
</dbReference>
<dbReference type="KEGG" id="dde:Dde_1601"/>
<keyword evidence="4 9" id="KW-0812">Transmembrane</keyword>
<dbReference type="PROSITE" id="PS50893">
    <property type="entry name" value="ABC_TRANSPORTER_2"/>
    <property type="match status" value="1"/>
</dbReference>
<dbReference type="GO" id="GO:0016887">
    <property type="term" value="F:ATP hydrolysis activity"/>
    <property type="evidence" value="ECO:0007669"/>
    <property type="project" value="InterPro"/>
</dbReference>
<dbReference type="PROSITE" id="PS00211">
    <property type="entry name" value="ABC_TRANSPORTER_1"/>
    <property type="match status" value="1"/>
</dbReference>
<evidence type="ECO:0000313" key="12">
    <source>
        <dbReference type="EMBL" id="ABB38398.1"/>
    </source>
</evidence>
<evidence type="ECO:0000256" key="5">
    <source>
        <dbReference type="ARBA" id="ARBA00022741"/>
    </source>
</evidence>
<protein>
    <submittedName>
        <fullName evidence="12">Xenobiotic-transporting ATPase</fullName>
        <ecNumber evidence="12">3.6.3.44</ecNumber>
    </submittedName>
</protein>
<keyword evidence="8 9" id="KW-0472">Membrane</keyword>
<feature type="transmembrane region" description="Helical" evidence="9">
    <location>
        <begin position="236"/>
        <end position="260"/>
    </location>
</feature>
<dbReference type="GO" id="GO:0005886">
    <property type="term" value="C:plasma membrane"/>
    <property type="evidence" value="ECO:0007669"/>
    <property type="project" value="UniProtKB-SubCell"/>
</dbReference>
<keyword evidence="2" id="KW-0813">Transport</keyword>
<keyword evidence="13" id="KW-1185">Reference proteome</keyword>
<feature type="transmembrane region" description="Helical" evidence="9">
    <location>
        <begin position="266"/>
        <end position="285"/>
    </location>
</feature>
<gene>
    <name evidence="12" type="ordered locus">Dde_1601</name>
</gene>
<keyword evidence="5" id="KW-0547">Nucleotide-binding</keyword>
<dbReference type="HOGENOM" id="CLU_000604_84_9_7"/>
<sequence>MHNITARLNISNAKFIRSTLYAVGEAFLNGAPLGVIYAVLITLLSPSAPSFNVTIAIVMLLACFTVQAFCSIRSHKLVCEYAFELGSRIRIALGEHLRKLPLGTIFSRDSGHNVETLLLDVTNVELTASHIYNKILSCIAVPAMIAVIMLFINPFMVLLLLSTLPPALIFLYLSHKKMDMLGGRMLTARKDSTARIIEYIHGIQTFKTLNITGRAFSRLTNTLQHLTSNSIRFESFIWPVTELYAFTASLGIVCILYVGGTHFIEGSLPLFQFLLFMLVALRFYIPINSVGPYISTLSYLKHSADNIDALLSSPEQTGSITSFPQDFESIAFRNVSFAHGSKQILRDLSFTAGQGTVTALVGPSGAGKTTIANLLIRFWDRQSGTITIGGTDTQTLSPDTILQNVSLVMQDAYLFNDTVLENLKMARETATESEIMQAVEAARCKDFIDRLPRGIHTCIGENGALLSGGERKRLSIARAILRDAPILILDEATAALDTENERLVQQAFSAVGKGKTVFIIAHRLSTVRNADQILFIEQGQIAEQGTFSELLKLNGRFAHFWNLQHAISQWKLRRSNDCEASAA</sequence>
<dbReference type="SUPFAM" id="SSF90123">
    <property type="entry name" value="ABC transporter transmembrane region"/>
    <property type="match status" value="1"/>
</dbReference>
<name>Q311J8_OLEA2</name>
<dbReference type="PANTHER" id="PTHR24221:SF397">
    <property type="entry name" value="ABC TRANSPORTER, ATP-BINDING TRANSMEMBRANE PROTEIN"/>
    <property type="match status" value="1"/>
</dbReference>
<dbReference type="Pfam" id="PF00664">
    <property type="entry name" value="ABC_membrane"/>
    <property type="match status" value="1"/>
</dbReference>
<evidence type="ECO:0000256" key="1">
    <source>
        <dbReference type="ARBA" id="ARBA00004651"/>
    </source>
</evidence>
<feature type="transmembrane region" description="Helical" evidence="9">
    <location>
        <begin position="135"/>
        <end position="152"/>
    </location>
</feature>
<evidence type="ECO:0000259" key="10">
    <source>
        <dbReference type="PROSITE" id="PS50893"/>
    </source>
</evidence>
<dbReference type="InterPro" id="IPR017871">
    <property type="entry name" value="ABC_transporter-like_CS"/>
</dbReference>
<dbReference type="GO" id="GO:0140359">
    <property type="term" value="F:ABC-type transporter activity"/>
    <property type="evidence" value="ECO:0007669"/>
    <property type="project" value="InterPro"/>
</dbReference>
<keyword evidence="12" id="KW-0378">Hydrolase</keyword>
<dbReference type="PROSITE" id="PS50929">
    <property type="entry name" value="ABC_TM1F"/>
    <property type="match status" value="1"/>
</dbReference>
<dbReference type="Proteomes" id="UP000002710">
    <property type="component" value="Chromosome"/>
</dbReference>
<dbReference type="AlphaFoldDB" id="Q311J8"/>
<dbReference type="RefSeq" id="WP_011367556.1">
    <property type="nucleotide sequence ID" value="NC_007519.1"/>
</dbReference>
<dbReference type="InterPro" id="IPR039421">
    <property type="entry name" value="Type_1_exporter"/>
</dbReference>
<dbReference type="GO" id="GO:0034040">
    <property type="term" value="F:ATPase-coupled lipid transmembrane transporter activity"/>
    <property type="evidence" value="ECO:0007669"/>
    <property type="project" value="TreeGrafter"/>
</dbReference>
<dbReference type="InterPro" id="IPR027417">
    <property type="entry name" value="P-loop_NTPase"/>
</dbReference>
<dbReference type="eggNOG" id="COG1132">
    <property type="taxonomic scope" value="Bacteria"/>
</dbReference>
<accession>Q311J8</accession>
<dbReference type="SMART" id="SM00382">
    <property type="entry name" value="AAA"/>
    <property type="match status" value="1"/>
</dbReference>
<feature type="domain" description="ABC transmembrane type-1" evidence="11">
    <location>
        <begin position="35"/>
        <end position="297"/>
    </location>
</feature>
<evidence type="ECO:0000256" key="7">
    <source>
        <dbReference type="ARBA" id="ARBA00022989"/>
    </source>
</evidence>
<proteinExistence type="predicted"/>
<dbReference type="InterPro" id="IPR011527">
    <property type="entry name" value="ABC1_TM_dom"/>
</dbReference>
<dbReference type="EMBL" id="CP000112">
    <property type="protein sequence ID" value="ABB38398.1"/>
    <property type="molecule type" value="Genomic_DNA"/>
</dbReference>
<dbReference type="FunFam" id="3.40.50.300:FF:000221">
    <property type="entry name" value="Multidrug ABC transporter ATP-binding protein"/>
    <property type="match status" value="1"/>
</dbReference>
<dbReference type="InterPro" id="IPR036640">
    <property type="entry name" value="ABC1_TM_sf"/>
</dbReference>
<evidence type="ECO:0000256" key="4">
    <source>
        <dbReference type="ARBA" id="ARBA00022692"/>
    </source>
</evidence>
<evidence type="ECO:0000256" key="8">
    <source>
        <dbReference type="ARBA" id="ARBA00023136"/>
    </source>
</evidence>
<dbReference type="Gene3D" id="1.20.1560.10">
    <property type="entry name" value="ABC transporter type 1, transmembrane domain"/>
    <property type="match status" value="1"/>
</dbReference>
<feature type="transmembrane region" description="Helical" evidence="9">
    <location>
        <begin position="20"/>
        <end position="44"/>
    </location>
</feature>
<dbReference type="InterPro" id="IPR003439">
    <property type="entry name" value="ABC_transporter-like_ATP-bd"/>
</dbReference>
<comment type="subcellular location">
    <subcellularLocation>
        <location evidence="1">Cell membrane</location>
        <topology evidence="1">Multi-pass membrane protein</topology>
    </subcellularLocation>
</comment>
<dbReference type="EC" id="3.6.3.44" evidence="12"/>
<organism evidence="12 13">
    <name type="scientific">Oleidesulfovibrio alaskensis (strain ATCC BAA-1058 / DSM 17464 / G20)</name>
    <name type="common">Desulfovibrio alaskensis</name>
    <dbReference type="NCBI Taxonomy" id="207559"/>
    <lineage>
        <taxon>Bacteria</taxon>
        <taxon>Pseudomonadati</taxon>
        <taxon>Thermodesulfobacteriota</taxon>
        <taxon>Desulfovibrionia</taxon>
        <taxon>Desulfovibrionales</taxon>
        <taxon>Desulfovibrionaceae</taxon>
        <taxon>Oleidesulfovibrio</taxon>
    </lineage>
</organism>
<evidence type="ECO:0000313" key="13">
    <source>
        <dbReference type="Proteomes" id="UP000002710"/>
    </source>
</evidence>
<dbReference type="SUPFAM" id="SSF52540">
    <property type="entry name" value="P-loop containing nucleoside triphosphate hydrolases"/>
    <property type="match status" value="1"/>
</dbReference>
<evidence type="ECO:0000256" key="3">
    <source>
        <dbReference type="ARBA" id="ARBA00022475"/>
    </source>
</evidence>
<feature type="transmembrane region" description="Helical" evidence="9">
    <location>
        <begin position="50"/>
        <end position="70"/>
    </location>
</feature>
<feature type="domain" description="ABC transporter" evidence="10">
    <location>
        <begin position="330"/>
        <end position="563"/>
    </location>
</feature>
<dbReference type="GO" id="GO:0005524">
    <property type="term" value="F:ATP binding"/>
    <property type="evidence" value="ECO:0007669"/>
    <property type="project" value="UniProtKB-KW"/>
</dbReference>
<dbReference type="InterPro" id="IPR003593">
    <property type="entry name" value="AAA+_ATPase"/>
</dbReference>